<dbReference type="GO" id="GO:0016020">
    <property type="term" value="C:membrane"/>
    <property type="evidence" value="ECO:0007669"/>
    <property type="project" value="UniProtKB-SubCell"/>
</dbReference>
<keyword evidence="3" id="KW-0677">Repeat</keyword>
<feature type="transmembrane region" description="Helical" evidence="8">
    <location>
        <begin position="54"/>
        <end position="74"/>
    </location>
</feature>
<protein>
    <recommendedName>
        <fullName evidence="13">HlyC/CorC family transporter</fullName>
    </recommendedName>
</protein>
<feature type="transmembrane region" description="Helical" evidence="8">
    <location>
        <begin position="110"/>
        <end position="130"/>
    </location>
</feature>
<feature type="transmembrane region" description="Helical" evidence="8">
    <location>
        <begin position="6"/>
        <end position="26"/>
    </location>
</feature>
<evidence type="ECO:0000256" key="1">
    <source>
        <dbReference type="ARBA" id="ARBA00004141"/>
    </source>
</evidence>
<organism evidence="11 12">
    <name type="scientific">Candidatus Magasanikbacteria bacterium CG_4_10_14_0_2_um_filter_33_14</name>
    <dbReference type="NCBI Taxonomy" id="1974636"/>
    <lineage>
        <taxon>Bacteria</taxon>
        <taxon>Candidatus Magasanikiibacteriota</taxon>
    </lineage>
</organism>
<dbReference type="PROSITE" id="PS51371">
    <property type="entry name" value="CBS"/>
    <property type="match status" value="1"/>
</dbReference>
<dbReference type="SUPFAM" id="SSF54631">
    <property type="entry name" value="CBS-domain pair"/>
    <property type="match status" value="1"/>
</dbReference>
<name>A0A2M7VBS4_9BACT</name>
<dbReference type="PANTHER" id="PTHR12064">
    <property type="entry name" value="METAL TRANSPORTER CNNM"/>
    <property type="match status" value="1"/>
</dbReference>
<dbReference type="Gene3D" id="3.10.580.10">
    <property type="entry name" value="CBS-domain"/>
    <property type="match status" value="1"/>
</dbReference>
<evidence type="ECO:0000259" key="10">
    <source>
        <dbReference type="PROSITE" id="PS51846"/>
    </source>
</evidence>
<gene>
    <name evidence="11" type="ORF">COX80_00820</name>
</gene>
<evidence type="ECO:0000313" key="11">
    <source>
        <dbReference type="EMBL" id="PIZ96648.1"/>
    </source>
</evidence>
<dbReference type="InterPro" id="IPR046342">
    <property type="entry name" value="CBS_dom_sf"/>
</dbReference>
<evidence type="ECO:0000256" key="8">
    <source>
        <dbReference type="SAM" id="Phobius"/>
    </source>
</evidence>
<keyword evidence="4 7" id="KW-1133">Transmembrane helix</keyword>
<dbReference type="AlphaFoldDB" id="A0A2M7VBS4"/>
<dbReference type="CDD" id="cd04590">
    <property type="entry name" value="CBS_pair_CorC_HlyC_assoc"/>
    <property type="match status" value="1"/>
</dbReference>
<evidence type="ECO:0008006" key="13">
    <source>
        <dbReference type="Google" id="ProtNLM"/>
    </source>
</evidence>
<keyword evidence="6" id="KW-0129">CBS domain</keyword>
<evidence type="ECO:0000256" key="7">
    <source>
        <dbReference type="PROSITE-ProRule" id="PRU01193"/>
    </source>
</evidence>
<evidence type="ECO:0000256" key="2">
    <source>
        <dbReference type="ARBA" id="ARBA00022692"/>
    </source>
</evidence>
<evidence type="ECO:0000256" key="4">
    <source>
        <dbReference type="ARBA" id="ARBA00022989"/>
    </source>
</evidence>
<feature type="transmembrane region" description="Helical" evidence="8">
    <location>
        <begin position="80"/>
        <end position="98"/>
    </location>
</feature>
<accession>A0A2M7VBS4</accession>
<keyword evidence="2 7" id="KW-0812">Transmembrane</keyword>
<reference evidence="12" key="1">
    <citation type="submission" date="2017-09" db="EMBL/GenBank/DDBJ databases">
        <title>Depth-based differentiation of microbial function through sediment-hosted aquifers and enrichment of novel symbionts in the deep terrestrial subsurface.</title>
        <authorList>
            <person name="Probst A.J."/>
            <person name="Ladd B."/>
            <person name="Jarett J.K."/>
            <person name="Geller-Mcgrath D.E."/>
            <person name="Sieber C.M.K."/>
            <person name="Emerson J.B."/>
            <person name="Anantharaman K."/>
            <person name="Thomas B.C."/>
            <person name="Malmstrom R."/>
            <person name="Stieglmeier M."/>
            <person name="Klingl A."/>
            <person name="Woyke T."/>
            <person name="Ryan C.M."/>
            <person name="Banfield J.F."/>
        </authorList>
    </citation>
    <scope>NUCLEOTIDE SEQUENCE [LARGE SCALE GENOMIC DNA]</scope>
</reference>
<dbReference type="InterPro" id="IPR045095">
    <property type="entry name" value="ACDP"/>
</dbReference>
<dbReference type="PROSITE" id="PS51846">
    <property type="entry name" value="CNNM"/>
    <property type="match status" value="1"/>
</dbReference>
<evidence type="ECO:0000256" key="5">
    <source>
        <dbReference type="ARBA" id="ARBA00023136"/>
    </source>
</evidence>
<dbReference type="EMBL" id="PFPL01000013">
    <property type="protein sequence ID" value="PIZ96648.1"/>
    <property type="molecule type" value="Genomic_DNA"/>
</dbReference>
<dbReference type="PANTHER" id="PTHR12064:SF94">
    <property type="entry name" value="UNEXTENDED PROTEIN"/>
    <property type="match status" value="1"/>
</dbReference>
<comment type="subcellular location">
    <subcellularLocation>
        <location evidence="1">Membrane</location>
        <topology evidence="1">Multi-pass membrane protein</topology>
    </subcellularLocation>
</comment>
<feature type="domain" description="CNNM transmembrane" evidence="10">
    <location>
        <begin position="1"/>
        <end position="172"/>
    </location>
</feature>
<proteinExistence type="predicted"/>
<comment type="caution">
    <text evidence="11">The sequence shown here is derived from an EMBL/GenBank/DDBJ whole genome shotgun (WGS) entry which is preliminary data.</text>
</comment>
<dbReference type="GO" id="GO:0010960">
    <property type="term" value="P:magnesium ion homeostasis"/>
    <property type="evidence" value="ECO:0007669"/>
    <property type="project" value="InterPro"/>
</dbReference>
<sequence length="334" mass="38358">MSYLIITISILLSAFFSAITIGFLGLKKTELQSKIKSGNKKAQKIYDVRKNGNLLLITLLLGNVLINSILSVFLNSMFSGVIAVAVSTALIVTFGEILPQAIFYRHAIKLGSGLVPLVRFFIFIFYPLAWPLSKILDIVLGEEEETIWSKREMKEMIKIHEDSEDSEIDRDEEKILLGALSFSDKRVKEIMTPKNVVFSLEESEKLNENILNEIKYSGFSRIPVYSEEKDNIVAVLNVKSLINLPQNKKVSDVHLEEKIFEIDEDTKLDILLNIFIQRKSHIAYVVDDYKTFLGVVTMEDLLEEILKMEIMDETDKHRDMRQYSRSLQSRRKKN</sequence>
<dbReference type="InterPro" id="IPR002550">
    <property type="entry name" value="CNNM"/>
</dbReference>
<evidence type="ECO:0000313" key="12">
    <source>
        <dbReference type="Proteomes" id="UP000231453"/>
    </source>
</evidence>
<keyword evidence="5 7" id="KW-0472">Membrane</keyword>
<dbReference type="InterPro" id="IPR044751">
    <property type="entry name" value="Ion_transp-like_CBS"/>
</dbReference>
<evidence type="ECO:0000259" key="9">
    <source>
        <dbReference type="PROSITE" id="PS51371"/>
    </source>
</evidence>
<dbReference type="InterPro" id="IPR000644">
    <property type="entry name" value="CBS_dom"/>
</dbReference>
<feature type="domain" description="CBS" evidence="9">
    <location>
        <begin position="255"/>
        <end position="313"/>
    </location>
</feature>
<dbReference type="Pfam" id="PF01595">
    <property type="entry name" value="CNNM"/>
    <property type="match status" value="1"/>
</dbReference>
<dbReference type="Pfam" id="PF00571">
    <property type="entry name" value="CBS"/>
    <property type="match status" value="1"/>
</dbReference>
<dbReference type="Proteomes" id="UP000231453">
    <property type="component" value="Unassembled WGS sequence"/>
</dbReference>
<evidence type="ECO:0000256" key="6">
    <source>
        <dbReference type="PROSITE-ProRule" id="PRU00703"/>
    </source>
</evidence>
<evidence type="ECO:0000256" key="3">
    <source>
        <dbReference type="ARBA" id="ARBA00022737"/>
    </source>
</evidence>